<protein>
    <submittedName>
        <fullName evidence="3">VanZ like family protein</fullName>
    </submittedName>
</protein>
<feature type="transmembrane region" description="Helical" evidence="1">
    <location>
        <begin position="115"/>
        <end position="132"/>
    </location>
</feature>
<reference evidence="4" key="1">
    <citation type="submission" date="2016-10" db="EMBL/GenBank/DDBJ databases">
        <authorList>
            <person name="Varghese N."/>
            <person name="Submissions S."/>
        </authorList>
    </citation>
    <scope>NUCLEOTIDE SEQUENCE [LARGE SCALE GENOMIC DNA]</scope>
    <source>
        <strain evidence="4">KPR-1</strain>
    </source>
</reference>
<feature type="domain" description="VanZ-like" evidence="2">
    <location>
        <begin position="16"/>
        <end position="132"/>
    </location>
</feature>
<evidence type="ECO:0000259" key="2">
    <source>
        <dbReference type="Pfam" id="PF04892"/>
    </source>
</evidence>
<feature type="transmembrane region" description="Helical" evidence="1">
    <location>
        <begin position="83"/>
        <end position="103"/>
    </location>
</feature>
<keyword evidence="4" id="KW-1185">Reference proteome</keyword>
<dbReference type="Proteomes" id="UP000199288">
    <property type="component" value="Unassembled WGS sequence"/>
</dbReference>
<dbReference type="AlphaFoldDB" id="A0A1H4BJ81"/>
<evidence type="ECO:0000313" key="4">
    <source>
        <dbReference type="Proteomes" id="UP000199288"/>
    </source>
</evidence>
<keyword evidence="1" id="KW-0812">Transmembrane</keyword>
<keyword evidence="1" id="KW-1133">Transmembrane helix</keyword>
<proteinExistence type="predicted"/>
<feature type="transmembrane region" description="Helical" evidence="1">
    <location>
        <begin position="12"/>
        <end position="30"/>
    </location>
</feature>
<evidence type="ECO:0000313" key="3">
    <source>
        <dbReference type="EMBL" id="SEA48213.1"/>
    </source>
</evidence>
<sequence length="152" mass="16832">MTGTQRRRLGRGLLAAYLACATFIFFWPYGSVIHRLNLDLWLALRKVGLPRCITPDHTEQIFNFLAFAIPVVIALVVFPQLRAWHVVVAGVGTSMTIELVQGYLLDARNMDRLDFAANSLGVVAGAAAAVFLRRAEASQRVPKGEHDQDELV</sequence>
<dbReference type="Pfam" id="PF04892">
    <property type="entry name" value="VanZ"/>
    <property type="match status" value="1"/>
</dbReference>
<accession>A0A1H4BJ81</accession>
<organism evidence="3 4">
    <name type="scientific">Bowdeniella nasicola</name>
    <dbReference type="NCBI Taxonomy" id="208480"/>
    <lineage>
        <taxon>Bacteria</taxon>
        <taxon>Bacillati</taxon>
        <taxon>Actinomycetota</taxon>
        <taxon>Actinomycetes</taxon>
        <taxon>Actinomycetales</taxon>
        <taxon>Actinomycetaceae</taxon>
        <taxon>Bowdeniella</taxon>
    </lineage>
</organism>
<dbReference type="EMBL" id="FNQV01000010">
    <property type="protein sequence ID" value="SEA48213.1"/>
    <property type="molecule type" value="Genomic_DNA"/>
</dbReference>
<feature type="transmembrane region" description="Helical" evidence="1">
    <location>
        <begin position="61"/>
        <end position="78"/>
    </location>
</feature>
<keyword evidence="1" id="KW-0472">Membrane</keyword>
<dbReference type="RefSeq" id="WP_092564857.1">
    <property type="nucleotide sequence ID" value="NZ_FNQV01000010.1"/>
</dbReference>
<name>A0A1H4BJ81_9ACTO</name>
<gene>
    <name evidence="3" type="ORF">SAMN02910418_01680</name>
</gene>
<evidence type="ECO:0000256" key="1">
    <source>
        <dbReference type="SAM" id="Phobius"/>
    </source>
</evidence>
<dbReference type="InterPro" id="IPR006976">
    <property type="entry name" value="VanZ-like"/>
</dbReference>